<dbReference type="Pfam" id="PF06197">
    <property type="entry name" value="DUF998"/>
    <property type="match status" value="1"/>
</dbReference>
<sequence>MTARLKFGAALLFLTITYYIAELVVGGRWHDANPYSWSANMISDLGVPECFGDMAQYGATTPRYICSPWHALMSAEFVLLGVLVLAAALLLTPLLPKTRAARSIPYLALINCLGIVLVGLFPGSAGEVPNGNQLRVVLHPAGAYLELLSGLAIMIIIARLYRTHRAYTATTLALIAVTVIGMIASLAPNHLGLGAGTAERLAIDPFVVWRIITGAVLFLALPRIQLQGNETAVESARSGGATEA</sequence>
<dbReference type="OrthoDB" id="5191116at2"/>
<dbReference type="AlphaFoldDB" id="A0A5N0E3Y0"/>
<proteinExistence type="predicted"/>
<dbReference type="Proteomes" id="UP000323876">
    <property type="component" value="Unassembled WGS sequence"/>
</dbReference>
<keyword evidence="3" id="KW-1185">Reference proteome</keyword>
<keyword evidence="1" id="KW-0472">Membrane</keyword>
<evidence type="ECO:0000313" key="2">
    <source>
        <dbReference type="EMBL" id="KAA8882945.1"/>
    </source>
</evidence>
<organism evidence="2 3">
    <name type="scientific">Nocardia colli</name>
    <dbReference type="NCBI Taxonomy" id="2545717"/>
    <lineage>
        <taxon>Bacteria</taxon>
        <taxon>Bacillati</taxon>
        <taxon>Actinomycetota</taxon>
        <taxon>Actinomycetes</taxon>
        <taxon>Mycobacteriales</taxon>
        <taxon>Nocardiaceae</taxon>
        <taxon>Nocardia</taxon>
    </lineage>
</organism>
<reference evidence="2 3" key="1">
    <citation type="submission" date="2019-09" db="EMBL/GenBank/DDBJ databases">
        <authorList>
            <person name="Wang X."/>
        </authorList>
    </citation>
    <scope>NUCLEOTIDE SEQUENCE [LARGE SCALE GENOMIC DNA]</scope>
    <source>
        <strain evidence="2 3">CICC 11023</strain>
    </source>
</reference>
<feature type="transmembrane region" description="Helical" evidence="1">
    <location>
        <begin position="69"/>
        <end position="91"/>
    </location>
</feature>
<name>A0A5N0E3Y0_9NOCA</name>
<feature type="transmembrane region" description="Helical" evidence="1">
    <location>
        <begin position="207"/>
        <end position="224"/>
    </location>
</feature>
<dbReference type="EMBL" id="VXLC01000027">
    <property type="protein sequence ID" value="KAA8882945.1"/>
    <property type="molecule type" value="Genomic_DNA"/>
</dbReference>
<feature type="transmembrane region" description="Helical" evidence="1">
    <location>
        <begin position="7"/>
        <end position="29"/>
    </location>
</feature>
<feature type="transmembrane region" description="Helical" evidence="1">
    <location>
        <begin position="103"/>
        <end position="121"/>
    </location>
</feature>
<feature type="transmembrane region" description="Helical" evidence="1">
    <location>
        <begin position="141"/>
        <end position="160"/>
    </location>
</feature>
<keyword evidence="1" id="KW-0812">Transmembrane</keyword>
<feature type="transmembrane region" description="Helical" evidence="1">
    <location>
        <begin position="167"/>
        <end position="187"/>
    </location>
</feature>
<comment type="caution">
    <text evidence="2">The sequence shown here is derived from an EMBL/GenBank/DDBJ whole genome shotgun (WGS) entry which is preliminary data.</text>
</comment>
<evidence type="ECO:0000313" key="3">
    <source>
        <dbReference type="Proteomes" id="UP000323876"/>
    </source>
</evidence>
<gene>
    <name evidence="2" type="ORF">F3087_37675</name>
</gene>
<dbReference type="InterPro" id="IPR009339">
    <property type="entry name" value="DUF998"/>
</dbReference>
<keyword evidence="1" id="KW-1133">Transmembrane helix</keyword>
<accession>A0A5N0E3Y0</accession>
<evidence type="ECO:0000256" key="1">
    <source>
        <dbReference type="SAM" id="Phobius"/>
    </source>
</evidence>
<dbReference type="RefSeq" id="WP_150406930.1">
    <property type="nucleotide sequence ID" value="NZ_VXLC01000027.1"/>
</dbReference>
<protein>
    <submittedName>
        <fullName evidence="2">DUF998 domain-containing protein</fullName>
    </submittedName>
</protein>